<sequence length="84" mass="10300">MEENHDDAQEYFVKIHHHADQLDYLGQERDHYGKLNENDYPKQQDYLNQNHQENHHQNINANDEEEKAHFPIEFVSYYLKMEVE</sequence>
<reference evidence="1 2" key="1">
    <citation type="submission" date="2019-03" db="EMBL/GenBank/DDBJ databases">
        <title>Single cell metagenomics reveals metabolic interactions within the superorganism composed of flagellate Streblomastix strix and complex community of Bacteroidetes bacteria on its surface.</title>
        <authorList>
            <person name="Treitli S.C."/>
            <person name="Kolisko M."/>
            <person name="Husnik F."/>
            <person name="Keeling P."/>
            <person name="Hampl V."/>
        </authorList>
    </citation>
    <scope>NUCLEOTIDE SEQUENCE [LARGE SCALE GENOMIC DNA]</scope>
    <source>
        <strain evidence="1">ST1C</strain>
    </source>
</reference>
<organism evidence="1 2">
    <name type="scientific">Streblomastix strix</name>
    <dbReference type="NCBI Taxonomy" id="222440"/>
    <lineage>
        <taxon>Eukaryota</taxon>
        <taxon>Metamonada</taxon>
        <taxon>Preaxostyla</taxon>
        <taxon>Oxymonadida</taxon>
        <taxon>Streblomastigidae</taxon>
        <taxon>Streblomastix</taxon>
    </lineage>
</organism>
<comment type="caution">
    <text evidence="1">The sequence shown here is derived from an EMBL/GenBank/DDBJ whole genome shotgun (WGS) entry which is preliminary data.</text>
</comment>
<evidence type="ECO:0000313" key="1">
    <source>
        <dbReference type="EMBL" id="KAA6366472.1"/>
    </source>
</evidence>
<name>A0A5J4U995_9EUKA</name>
<accession>A0A5J4U995</accession>
<dbReference type="Proteomes" id="UP000324800">
    <property type="component" value="Unassembled WGS sequence"/>
</dbReference>
<proteinExistence type="predicted"/>
<dbReference type="EMBL" id="SNRW01019346">
    <property type="protein sequence ID" value="KAA6366472.1"/>
    <property type="molecule type" value="Genomic_DNA"/>
</dbReference>
<evidence type="ECO:0000313" key="2">
    <source>
        <dbReference type="Proteomes" id="UP000324800"/>
    </source>
</evidence>
<dbReference type="AlphaFoldDB" id="A0A5J4U995"/>
<protein>
    <submittedName>
        <fullName evidence="1">Uncharacterized protein</fullName>
    </submittedName>
</protein>
<gene>
    <name evidence="1" type="ORF">EZS28_038001</name>
</gene>